<dbReference type="GO" id="GO:0006821">
    <property type="term" value="P:chloride transport"/>
    <property type="evidence" value="ECO:0007669"/>
    <property type="project" value="InterPro"/>
</dbReference>
<dbReference type="GO" id="GO:0034715">
    <property type="term" value="C:pICln-Sm protein complex"/>
    <property type="evidence" value="ECO:0007669"/>
    <property type="project" value="InterPro"/>
</dbReference>
<evidence type="ECO:0000256" key="8">
    <source>
        <dbReference type="SAM" id="MobiDB-lite"/>
    </source>
</evidence>
<dbReference type="GO" id="GO:0045292">
    <property type="term" value="P:mRNA cis splicing, via spliceosome"/>
    <property type="evidence" value="ECO:0007669"/>
    <property type="project" value="TreeGrafter"/>
</dbReference>
<dbReference type="Proteomes" id="UP000235965">
    <property type="component" value="Unassembled WGS sequence"/>
</dbReference>
<evidence type="ECO:0000256" key="4">
    <source>
        <dbReference type="ARBA" id="ARBA00015653"/>
    </source>
</evidence>
<proteinExistence type="inferred from homology"/>
<reference evidence="9 10" key="1">
    <citation type="submission" date="2017-12" db="EMBL/GenBank/DDBJ databases">
        <title>Hemimetabolous genomes reveal molecular basis of termite eusociality.</title>
        <authorList>
            <person name="Harrison M.C."/>
            <person name="Jongepier E."/>
            <person name="Robertson H.M."/>
            <person name="Arning N."/>
            <person name="Bitard-Feildel T."/>
            <person name="Chao H."/>
            <person name="Childers C.P."/>
            <person name="Dinh H."/>
            <person name="Doddapaneni H."/>
            <person name="Dugan S."/>
            <person name="Gowin J."/>
            <person name="Greiner C."/>
            <person name="Han Y."/>
            <person name="Hu H."/>
            <person name="Hughes D.S.T."/>
            <person name="Huylmans A.-K."/>
            <person name="Kemena C."/>
            <person name="Kremer L.P.M."/>
            <person name="Lee S.L."/>
            <person name="Lopez-Ezquerra A."/>
            <person name="Mallet L."/>
            <person name="Monroy-Kuhn J.M."/>
            <person name="Moser A."/>
            <person name="Murali S.C."/>
            <person name="Muzny D.M."/>
            <person name="Otani S."/>
            <person name="Piulachs M.-D."/>
            <person name="Poelchau M."/>
            <person name="Qu J."/>
            <person name="Schaub F."/>
            <person name="Wada-Katsumata A."/>
            <person name="Worley K.C."/>
            <person name="Xie Q."/>
            <person name="Ylla G."/>
            <person name="Poulsen M."/>
            <person name="Gibbs R.A."/>
            <person name="Schal C."/>
            <person name="Richards S."/>
            <person name="Belles X."/>
            <person name="Korb J."/>
            <person name="Bornberg-Bauer E."/>
        </authorList>
    </citation>
    <scope>NUCLEOTIDE SEQUENCE [LARGE SCALE GENOMIC DNA]</scope>
    <source>
        <tissue evidence="9">Whole body</tissue>
    </source>
</reference>
<comment type="function">
    <text evidence="7">Involved in both the assembly of spliceosomal snRNPs and the methylation of Sm proteins. Chaperone that regulates the assembly of spliceosomal U1, U2, U4 and U5 small nuclear ribonucleoproteins (snRNPs), the building blocks of the spliceosome, and thereby plays an important role in the splicing of cellular pre-mRNAs. Most spliceosomal snRNPs contain a common set of Sm proteins SNRPB, SNRPD1, SNRPD2, SNRPD3, SNRPE, SNRPF and SNRPG that assemble in a heptameric protein ring on the Sm site of the small nuclear RNA to form the core snRNP (Sm core). In the cytosol, the Sm proteins SNRPD1, SNRPD2, SNRPE, SNRPF and SNRPG are trapped in an inactive 6S pICln-Sm complex by the chaperone CLNS1A that controls the assembly of the core snRNP. Dissociation by the SMN complex of CLNS1A from the trapped Sm proteins and their transfer to an SMN-Sm complex triggers the assembly of core snRNPs and their transport to the nucleus.</text>
</comment>
<keyword evidence="5" id="KW-0963">Cytoplasm</keyword>
<dbReference type="EMBL" id="NEVH01016296">
    <property type="protein sequence ID" value="PNF26001.1"/>
    <property type="molecule type" value="Genomic_DNA"/>
</dbReference>
<dbReference type="PANTHER" id="PTHR21399">
    <property type="entry name" value="CHLORIDE CONDUCTANCE REGULATORY PROTEIN ICLN"/>
    <property type="match status" value="1"/>
</dbReference>
<feature type="compositionally biased region" description="Acidic residues" evidence="8">
    <location>
        <begin position="141"/>
        <end position="155"/>
    </location>
</feature>
<dbReference type="GO" id="GO:0005829">
    <property type="term" value="C:cytosol"/>
    <property type="evidence" value="ECO:0007669"/>
    <property type="project" value="InterPro"/>
</dbReference>
<evidence type="ECO:0000313" key="9">
    <source>
        <dbReference type="EMBL" id="PNF26001.1"/>
    </source>
</evidence>
<name>A0A2J7QBP2_9NEOP</name>
<accession>A0A2J7QBP2</accession>
<gene>
    <name evidence="9" type="primary">CLNS1A_1</name>
    <name evidence="9" type="ORF">B7P43_G06383</name>
</gene>
<sequence length="200" mass="22241">MVVLSNFPPPTDGIRHEQPSTTVHINDRELGKGTLFITESRLSWVSSSSGQGFSLEYPHIALHAVSRDLQAYPSECLYILVDTQIDPDNDPHSDCVDEDSEVGMQDMTEMRFVPDDKGMLDAMFHAMSECQSLHPDSQDSFSEDEESFEDADGEEGEYHLSGDAPIPLHTDSSYEGTANGNDIEDEPMEMDADQFEDADD</sequence>
<dbReference type="InParanoid" id="A0A2J7QBP2"/>
<dbReference type="STRING" id="105785.A0A2J7QBP2"/>
<comment type="similarity">
    <text evidence="3">Belongs to the pICln (TC 1.A.47) family.</text>
</comment>
<dbReference type="AlphaFoldDB" id="A0A2J7QBP2"/>
<feature type="compositionally biased region" description="Acidic residues" evidence="8">
    <location>
        <begin position="182"/>
        <end position="200"/>
    </location>
</feature>
<dbReference type="Gene3D" id="2.30.29.30">
    <property type="entry name" value="Pleckstrin-homology domain (PH domain)/Phosphotyrosine-binding domain (PTB)"/>
    <property type="match status" value="1"/>
</dbReference>
<evidence type="ECO:0000256" key="2">
    <source>
        <dbReference type="ARBA" id="ARBA00004496"/>
    </source>
</evidence>
<dbReference type="PANTHER" id="PTHR21399:SF0">
    <property type="entry name" value="METHYLOSOME SUBUNIT PICLN"/>
    <property type="match status" value="1"/>
</dbReference>
<dbReference type="GO" id="GO:0006884">
    <property type="term" value="P:cell volume homeostasis"/>
    <property type="evidence" value="ECO:0007669"/>
    <property type="project" value="InterPro"/>
</dbReference>
<keyword evidence="10" id="KW-1185">Reference proteome</keyword>
<evidence type="ECO:0000256" key="6">
    <source>
        <dbReference type="ARBA" id="ARBA00023242"/>
    </source>
</evidence>
<dbReference type="InterPro" id="IPR003521">
    <property type="entry name" value="ICln"/>
</dbReference>
<dbReference type="FunCoup" id="A0A2J7QBP2">
    <property type="interactions" value="1107"/>
</dbReference>
<dbReference type="OrthoDB" id="19714at2759"/>
<feature type="compositionally biased region" description="Polar residues" evidence="8">
    <location>
        <begin position="170"/>
        <end position="180"/>
    </location>
</feature>
<dbReference type="GO" id="GO:0005681">
    <property type="term" value="C:spliceosomal complex"/>
    <property type="evidence" value="ECO:0007669"/>
    <property type="project" value="TreeGrafter"/>
</dbReference>
<evidence type="ECO:0000256" key="7">
    <source>
        <dbReference type="ARBA" id="ARBA00045890"/>
    </source>
</evidence>
<keyword evidence="6" id="KW-0539">Nucleus</keyword>
<dbReference type="InterPro" id="IPR011993">
    <property type="entry name" value="PH-like_dom_sf"/>
</dbReference>
<evidence type="ECO:0000313" key="10">
    <source>
        <dbReference type="Proteomes" id="UP000235965"/>
    </source>
</evidence>
<dbReference type="GO" id="GO:0005886">
    <property type="term" value="C:plasma membrane"/>
    <property type="evidence" value="ECO:0007669"/>
    <property type="project" value="InterPro"/>
</dbReference>
<dbReference type="GO" id="GO:0034709">
    <property type="term" value="C:methylosome"/>
    <property type="evidence" value="ECO:0007669"/>
    <property type="project" value="InterPro"/>
</dbReference>
<dbReference type="Pfam" id="PF03517">
    <property type="entry name" value="Voldacs"/>
    <property type="match status" value="1"/>
</dbReference>
<comment type="caution">
    <text evidence="9">The sequence shown here is derived from an EMBL/GenBank/DDBJ whole genome shotgun (WGS) entry which is preliminary data.</text>
</comment>
<dbReference type="GO" id="GO:0000387">
    <property type="term" value="P:spliceosomal snRNP assembly"/>
    <property type="evidence" value="ECO:0007669"/>
    <property type="project" value="InterPro"/>
</dbReference>
<evidence type="ECO:0000256" key="3">
    <source>
        <dbReference type="ARBA" id="ARBA00007054"/>
    </source>
</evidence>
<comment type="subcellular location">
    <subcellularLocation>
        <location evidence="2">Cytoplasm</location>
    </subcellularLocation>
    <subcellularLocation>
        <location evidence="1">Nucleus</location>
    </subcellularLocation>
</comment>
<evidence type="ECO:0000256" key="1">
    <source>
        <dbReference type="ARBA" id="ARBA00004123"/>
    </source>
</evidence>
<protein>
    <recommendedName>
        <fullName evidence="4">Methylosome subunit pICln</fullName>
    </recommendedName>
</protein>
<organism evidence="9 10">
    <name type="scientific">Cryptotermes secundus</name>
    <dbReference type="NCBI Taxonomy" id="105785"/>
    <lineage>
        <taxon>Eukaryota</taxon>
        <taxon>Metazoa</taxon>
        <taxon>Ecdysozoa</taxon>
        <taxon>Arthropoda</taxon>
        <taxon>Hexapoda</taxon>
        <taxon>Insecta</taxon>
        <taxon>Pterygota</taxon>
        <taxon>Neoptera</taxon>
        <taxon>Polyneoptera</taxon>
        <taxon>Dictyoptera</taxon>
        <taxon>Blattodea</taxon>
        <taxon>Blattoidea</taxon>
        <taxon>Termitoidae</taxon>
        <taxon>Kalotermitidae</taxon>
        <taxon>Cryptotermitinae</taxon>
        <taxon>Cryptotermes</taxon>
    </lineage>
</organism>
<dbReference type="PRINTS" id="PR01348">
    <property type="entry name" value="ICLNCHANNEL"/>
</dbReference>
<dbReference type="InterPro" id="IPR039924">
    <property type="entry name" value="ICln/Lot5/Saf5"/>
</dbReference>
<feature type="region of interest" description="Disordered" evidence="8">
    <location>
        <begin position="131"/>
        <end position="200"/>
    </location>
</feature>
<evidence type="ECO:0000256" key="5">
    <source>
        <dbReference type="ARBA" id="ARBA00022490"/>
    </source>
</evidence>